<proteinExistence type="predicted"/>
<keyword evidence="2" id="KW-1185">Reference proteome</keyword>
<dbReference type="STRING" id="888832.HMPREF9420_1108"/>
<dbReference type="HOGENOM" id="CLU_3121272_0_0_10"/>
<protein>
    <submittedName>
        <fullName evidence="1">Uncharacterized protein</fullName>
    </submittedName>
</protein>
<sequence length="50" mass="5444">MSVTFIHFILCKGNKKNATDATLNPKGSQGIMNKAANGMIFLNESLDETE</sequence>
<organism evidence="1 2">
    <name type="scientific">Segatella salivae DSM 15606</name>
    <dbReference type="NCBI Taxonomy" id="888832"/>
    <lineage>
        <taxon>Bacteria</taxon>
        <taxon>Pseudomonadati</taxon>
        <taxon>Bacteroidota</taxon>
        <taxon>Bacteroidia</taxon>
        <taxon>Bacteroidales</taxon>
        <taxon>Prevotellaceae</taxon>
        <taxon>Segatella</taxon>
    </lineage>
</organism>
<reference evidence="1 2" key="1">
    <citation type="submission" date="2010-12" db="EMBL/GenBank/DDBJ databases">
        <authorList>
            <person name="Muzny D."/>
            <person name="Qin X."/>
            <person name="Deng J."/>
            <person name="Jiang H."/>
            <person name="Liu Y."/>
            <person name="Qu J."/>
            <person name="Song X.-Z."/>
            <person name="Zhang L."/>
            <person name="Thornton R."/>
            <person name="Coyle M."/>
            <person name="Francisco L."/>
            <person name="Jackson L."/>
            <person name="Javaid M."/>
            <person name="Korchina V."/>
            <person name="Kovar C."/>
            <person name="Mata R."/>
            <person name="Mathew T."/>
            <person name="Ngo R."/>
            <person name="Nguyen L."/>
            <person name="Nguyen N."/>
            <person name="Okwuonu G."/>
            <person name="Ongeri F."/>
            <person name="Pham C."/>
            <person name="Simmons D."/>
            <person name="Wilczek-Boney K."/>
            <person name="Hale W."/>
            <person name="Jakkamsetti A."/>
            <person name="Pham P."/>
            <person name="Ruth R."/>
            <person name="San Lucas F."/>
            <person name="Warren J."/>
            <person name="Zhang J."/>
            <person name="Zhao Z."/>
            <person name="Zhou C."/>
            <person name="Zhu D."/>
            <person name="Lee S."/>
            <person name="Bess C."/>
            <person name="Blankenburg K."/>
            <person name="Forbes L."/>
            <person name="Fu Q."/>
            <person name="Gubbala S."/>
            <person name="Hirani K."/>
            <person name="Jayaseelan J.C."/>
            <person name="Lara F."/>
            <person name="Munidasa M."/>
            <person name="Palculict T."/>
            <person name="Patil S."/>
            <person name="Pu L.-L."/>
            <person name="Saada N."/>
            <person name="Tang L."/>
            <person name="Weissenberger G."/>
            <person name="Zhu Y."/>
            <person name="Hemphill L."/>
            <person name="Shang Y."/>
            <person name="Youmans B."/>
            <person name="Ayvaz T."/>
            <person name="Ross M."/>
            <person name="Santibanez J."/>
            <person name="Aqrawi P."/>
            <person name="Gross S."/>
            <person name="Joshi V."/>
            <person name="Fowler G."/>
            <person name="Nazareth L."/>
            <person name="Reid J."/>
            <person name="Worley K."/>
            <person name="Petrosino J."/>
            <person name="Highlander S."/>
            <person name="Gibbs R."/>
        </authorList>
    </citation>
    <scope>NUCLEOTIDE SEQUENCE [LARGE SCALE GENOMIC DNA]</scope>
    <source>
        <strain evidence="1 2">DSM 15606</strain>
    </source>
</reference>
<name>E6MNP0_9BACT</name>
<dbReference type="Proteomes" id="UP000003874">
    <property type="component" value="Unassembled WGS sequence"/>
</dbReference>
<accession>E6MNP0</accession>
<evidence type="ECO:0000313" key="2">
    <source>
        <dbReference type="Proteomes" id="UP000003874"/>
    </source>
</evidence>
<dbReference type="EMBL" id="AEQO01000111">
    <property type="protein sequence ID" value="EFV04740.1"/>
    <property type="molecule type" value="Genomic_DNA"/>
</dbReference>
<gene>
    <name evidence="1" type="ORF">HMPREF9420_1108</name>
</gene>
<comment type="caution">
    <text evidence="1">The sequence shown here is derived from an EMBL/GenBank/DDBJ whole genome shotgun (WGS) entry which is preliminary data.</text>
</comment>
<evidence type="ECO:0000313" key="1">
    <source>
        <dbReference type="EMBL" id="EFV04740.1"/>
    </source>
</evidence>
<dbReference type="AlphaFoldDB" id="E6MNP0"/>